<dbReference type="RefSeq" id="WP_265507667.1">
    <property type="nucleotide sequence ID" value="NZ_JAOTBE010000039.1"/>
</dbReference>
<keyword evidence="1" id="KW-0805">Transcription regulation</keyword>
<dbReference type="Gene3D" id="1.10.357.10">
    <property type="entry name" value="Tetracycline Repressor, domain 2"/>
    <property type="match status" value="1"/>
</dbReference>
<dbReference type="Pfam" id="PF13305">
    <property type="entry name" value="TetR_C_33"/>
    <property type="match status" value="1"/>
</dbReference>
<dbReference type="InterPro" id="IPR036271">
    <property type="entry name" value="Tet_transcr_reg_TetR-rel_C_sf"/>
</dbReference>
<evidence type="ECO:0000313" key="4">
    <source>
        <dbReference type="EMBL" id="MFC0201606.1"/>
    </source>
</evidence>
<evidence type="ECO:0000256" key="2">
    <source>
        <dbReference type="ARBA" id="ARBA00023163"/>
    </source>
</evidence>
<comment type="caution">
    <text evidence="4">The sequence shown here is derived from an EMBL/GenBank/DDBJ whole genome shotgun (WGS) entry which is preliminary data.</text>
</comment>
<dbReference type="EMBL" id="JBHLWQ010000141">
    <property type="protein sequence ID" value="MFC0201606.1"/>
    <property type="molecule type" value="Genomic_DNA"/>
</dbReference>
<sequence length="214" mass="24138">MPSSRASRTVRALHERAIDMTIVLIERQQTHNLRLEDVADALGEPVEKLTRLFTDEDALLAAVVEHALIILIDNCTRVVVRVDPNDPVGQFCALGDAYLDWADAHQAQFRMVSDHRMTGMLARPELRRYVDSITELMTRMLIRAQKGGQLHHKEDIPLMVLSARSFAYGLARMIVDGRMAEWAPEAPPLHTAKRLAHDFVLRMARSSQPSRPGT</sequence>
<reference evidence="4 5" key="1">
    <citation type="submission" date="2024-09" db="EMBL/GenBank/DDBJ databases">
        <authorList>
            <person name="Sun Q."/>
            <person name="Mori K."/>
        </authorList>
    </citation>
    <scope>NUCLEOTIDE SEQUENCE [LARGE SCALE GENOMIC DNA]</scope>
    <source>
        <strain evidence="4 5">CCM 7904</strain>
    </source>
</reference>
<organism evidence="4 5">
    <name type="scientific">Paracoccus rhizosphaerae</name>
    <dbReference type="NCBI Taxonomy" id="1133347"/>
    <lineage>
        <taxon>Bacteria</taxon>
        <taxon>Pseudomonadati</taxon>
        <taxon>Pseudomonadota</taxon>
        <taxon>Alphaproteobacteria</taxon>
        <taxon>Rhodobacterales</taxon>
        <taxon>Paracoccaceae</taxon>
        <taxon>Paracoccus</taxon>
    </lineage>
</organism>
<feature type="domain" description="HTH-type transcriptional regulator MT1864/Rv1816-like C-terminal" evidence="3">
    <location>
        <begin position="93"/>
        <end position="184"/>
    </location>
</feature>
<evidence type="ECO:0000256" key="1">
    <source>
        <dbReference type="ARBA" id="ARBA00023015"/>
    </source>
</evidence>
<dbReference type="SUPFAM" id="SSF46689">
    <property type="entry name" value="Homeodomain-like"/>
    <property type="match status" value="1"/>
</dbReference>
<dbReference type="SUPFAM" id="SSF48498">
    <property type="entry name" value="Tetracyclin repressor-like, C-terminal domain"/>
    <property type="match status" value="1"/>
</dbReference>
<name>A0ABV6CQU4_9RHOB</name>
<proteinExistence type="predicted"/>
<accession>A0ABV6CQU4</accession>
<dbReference type="Proteomes" id="UP001589795">
    <property type="component" value="Unassembled WGS sequence"/>
</dbReference>
<evidence type="ECO:0000313" key="5">
    <source>
        <dbReference type="Proteomes" id="UP001589795"/>
    </source>
</evidence>
<dbReference type="InterPro" id="IPR025996">
    <property type="entry name" value="MT1864/Rv1816-like_C"/>
</dbReference>
<gene>
    <name evidence="4" type="ORF">ACFFIZ_15150</name>
</gene>
<evidence type="ECO:0000259" key="3">
    <source>
        <dbReference type="Pfam" id="PF13305"/>
    </source>
</evidence>
<protein>
    <submittedName>
        <fullName evidence="4">TetR-like C-terminal domain-containing protein</fullName>
    </submittedName>
</protein>
<dbReference type="InterPro" id="IPR009057">
    <property type="entry name" value="Homeodomain-like_sf"/>
</dbReference>
<keyword evidence="2" id="KW-0804">Transcription</keyword>
<keyword evidence="5" id="KW-1185">Reference proteome</keyword>